<name>A0A1J1ILB2_9DIPT</name>
<feature type="region of interest" description="Disordered" evidence="1">
    <location>
        <begin position="19"/>
        <end position="70"/>
    </location>
</feature>
<protein>
    <submittedName>
        <fullName evidence="2">CLUMA_CG013622, isoform A</fullName>
    </submittedName>
</protein>
<evidence type="ECO:0000256" key="1">
    <source>
        <dbReference type="SAM" id="MobiDB-lite"/>
    </source>
</evidence>
<feature type="compositionally biased region" description="Basic residues" evidence="1">
    <location>
        <begin position="44"/>
        <end position="53"/>
    </location>
</feature>
<dbReference type="AlphaFoldDB" id="A0A1J1ILB2"/>
<dbReference type="OrthoDB" id="10251219at2759"/>
<reference evidence="2 3" key="1">
    <citation type="submission" date="2015-04" db="EMBL/GenBank/DDBJ databases">
        <authorList>
            <person name="Syromyatnikov M.Y."/>
            <person name="Popov V.N."/>
        </authorList>
    </citation>
    <scope>NUCLEOTIDE SEQUENCE [LARGE SCALE GENOMIC DNA]</scope>
</reference>
<accession>A0A1J1ILB2</accession>
<proteinExistence type="predicted"/>
<evidence type="ECO:0000313" key="3">
    <source>
        <dbReference type="Proteomes" id="UP000183832"/>
    </source>
</evidence>
<organism evidence="2 3">
    <name type="scientific">Clunio marinus</name>
    <dbReference type="NCBI Taxonomy" id="568069"/>
    <lineage>
        <taxon>Eukaryota</taxon>
        <taxon>Metazoa</taxon>
        <taxon>Ecdysozoa</taxon>
        <taxon>Arthropoda</taxon>
        <taxon>Hexapoda</taxon>
        <taxon>Insecta</taxon>
        <taxon>Pterygota</taxon>
        <taxon>Neoptera</taxon>
        <taxon>Endopterygota</taxon>
        <taxon>Diptera</taxon>
        <taxon>Nematocera</taxon>
        <taxon>Chironomoidea</taxon>
        <taxon>Chironomidae</taxon>
        <taxon>Clunio</taxon>
    </lineage>
</organism>
<feature type="compositionally biased region" description="Polar residues" evidence="1">
    <location>
        <begin position="58"/>
        <end position="70"/>
    </location>
</feature>
<gene>
    <name evidence="2" type="ORF">CLUMA_CG013622</name>
</gene>
<evidence type="ECO:0000313" key="2">
    <source>
        <dbReference type="EMBL" id="CRL00348.1"/>
    </source>
</evidence>
<keyword evidence="3" id="KW-1185">Reference proteome</keyword>
<feature type="compositionally biased region" description="Basic and acidic residues" evidence="1">
    <location>
        <begin position="25"/>
        <end position="34"/>
    </location>
</feature>
<dbReference type="Proteomes" id="UP000183832">
    <property type="component" value="Unassembled WGS sequence"/>
</dbReference>
<sequence length="70" mass="8020">MHSLYLFTSLISTHRRKLISVHGKSQKESKKVITDNEATSYLKQRSKQRKRVSRPSPCDTQNANSTSIDT</sequence>
<dbReference type="EMBL" id="CVRI01000054">
    <property type="protein sequence ID" value="CRL00348.1"/>
    <property type="molecule type" value="Genomic_DNA"/>
</dbReference>